<evidence type="ECO:0000313" key="3">
    <source>
        <dbReference type="EMBL" id="MEK0307049.1"/>
    </source>
</evidence>
<feature type="transmembrane region" description="Helical" evidence="2">
    <location>
        <begin position="83"/>
        <end position="102"/>
    </location>
</feature>
<protein>
    <submittedName>
        <fullName evidence="3">Uncharacterized protein</fullName>
    </submittedName>
</protein>
<evidence type="ECO:0000256" key="2">
    <source>
        <dbReference type="SAM" id="Phobius"/>
    </source>
</evidence>
<comment type="caution">
    <text evidence="3">The sequence shown here is derived from an EMBL/GenBank/DDBJ whole genome shotgun (WGS) entry which is preliminary data.</text>
</comment>
<reference evidence="3 4" key="1">
    <citation type="submission" date="2024-02" db="EMBL/GenBank/DDBJ databases">
        <title>Bifidobacterium honeyensis sp. nov., isolated from the comb honey.</title>
        <authorList>
            <person name="Liu W."/>
            <person name="Li Y."/>
        </authorList>
    </citation>
    <scope>NUCLEOTIDE SEQUENCE [LARGE SCALE GENOMIC DNA]</scope>
    <source>
        <strain evidence="3 4">IMAU50988</strain>
    </source>
</reference>
<keyword evidence="2" id="KW-0812">Transmembrane</keyword>
<organism evidence="3 4">
    <name type="scientific">Bifidobacterium favimelis</name>
    <dbReference type="NCBI Taxonomy" id="3122979"/>
    <lineage>
        <taxon>Bacteria</taxon>
        <taxon>Bacillati</taxon>
        <taxon>Actinomycetota</taxon>
        <taxon>Actinomycetes</taxon>
        <taxon>Bifidobacteriales</taxon>
        <taxon>Bifidobacteriaceae</taxon>
        <taxon>Bifidobacterium</taxon>
    </lineage>
</organism>
<accession>A0ABU8ZPA6</accession>
<keyword evidence="4" id="KW-1185">Reference proteome</keyword>
<evidence type="ECO:0000256" key="1">
    <source>
        <dbReference type="SAM" id="MobiDB-lite"/>
    </source>
</evidence>
<evidence type="ECO:0000313" key="4">
    <source>
        <dbReference type="Proteomes" id="UP001373159"/>
    </source>
</evidence>
<keyword evidence="2" id="KW-1133">Transmembrane helix</keyword>
<name>A0ABU8ZPA6_9BIFI</name>
<proteinExistence type="predicted"/>
<feature type="region of interest" description="Disordered" evidence="1">
    <location>
        <begin position="1"/>
        <end position="21"/>
    </location>
</feature>
<dbReference type="Proteomes" id="UP001373159">
    <property type="component" value="Unassembled WGS sequence"/>
</dbReference>
<feature type="compositionally biased region" description="Gly residues" evidence="1">
    <location>
        <begin position="1"/>
        <end position="16"/>
    </location>
</feature>
<dbReference type="RefSeq" id="WP_340469624.1">
    <property type="nucleotide sequence ID" value="NZ_JBANBB010000001.1"/>
</dbReference>
<feature type="transmembrane region" description="Helical" evidence="2">
    <location>
        <begin position="114"/>
        <end position="143"/>
    </location>
</feature>
<dbReference type="EMBL" id="JBANBB010000001">
    <property type="protein sequence ID" value="MEK0307049.1"/>
    <property type="molecule type" value="Genomic_DNA"/>
</dbReference>
<sequence>MDAGGKAGGPRTGRGTGSPAPIGRGAEKALMMVAAAINVVMASITLFMYSPWFKDKGYDILSKAGKISDMAAVNNVATVAQTYGLMVLVMGVVTFVVAVRALRPSSIVRGVEIWLFCCMVFSLATADWLSLIAYSLAFVAYLARNKAIRLSQAGGSQG</sequence>
<gene>
    <name evidence="3" type="ORF">V8P97_06195</name>
</gene>
<keyword evidence="2" id="KW-0472">Membrane</keyword>
<feature type="transmembrane region" description="Helical" evidence="2">
    <location>
        <begin position="29"/>
        <end position="49"/>
    </location>
</feature>